<evidence type="ECO:0000256" key="1">
    <source>
        <dbReference type="SAM" id="Phobius"/>
    </source>
</evidence>
<feature type="transmembrane region" description="Helical" evidence="1">
    <location>
        <begin position="153"/>
        <end position="170"/>
    </location>
</feature>
<feature type="domain" description="Acyltransferase 3" evidence="2">
    <location>
        <begin position="20"/>
        <end position="324"/>
    </location>
</feature>
<name>A0A1G5S6R1_PSEXY</name>
<feature type="transmembrane region" description="Helical" evidence="1">
    <location>
        <begin position="208"/>
        <end position="226"/>
    </location>
</feature>
<dbReference type="AlphaFoldDB" id="A0A1G5S6R1"/>
<gene>
    <name evidence="3" type="ORF">SAMN02910350_02712</name>
</gene>
<dbReference type="PANTHER" id="PTHR23028:SF53">
    <property type="entry name" value="ACYL_TRANSF_3 DOMAIN-CONTAINING PROTEIN"/>
    <property type="match status" value="1"/>
</dbReference>
<dbReference type="GO" id="GO:0016787">
    <property type="term" value="F:hydrolase activity"/>
    <property type="evidence" value="ECO:0007669"/>
    <property type="project" value="UniProtKB-KW"/>
</dbReference>
<dbReference type="RefSeq" id="WP_090164106.1">
    <property type="nucleotide sequence ID" value="NZ_FMWK01000019.1"/>
</dbReference>
<feature type="transmembrane region" description="Helical" evidence="1">
    <location>
        <begin position="88"/>
        <end position="108"/>
    </location>
</feature>
<feature type="transmembrane region" description="Helical" evidence="1">
    <location>
        <begin position="176"/>
        <end position="196"/>
    </location>
</feature>
<dbReference type="GO" id="GO:0016747">
    <property type="term" value="F:acyltransferase activity, transferring groups other than amino-acyl groups"/>
    <property type="evidence" value="ECO:0007669"/>
    <property type="project" value="InterPro"/>
</dbReference>
<feature type="transmembrane region" description="Helical" evidence="1">
    <location>
        <begin position="311"/>
        <end position="336"/>
    </location>
</feature>
<keyword evidence="1" id="KW-0812">Transmembrane</keyword>
<proteinExistence type="predicted"/>
<dbReference type="GO" id="GO:0016020">
    <property type="term" value="C:membrane"/>
    <property type="evidence" value="ECO:0007669"/>
    <property type="project" value="TreeGrafter"/>
</dbReference>
<keyword evidence="3" id="KW-0012">Acyltransferase</keyword>
<dbReference type="InterPro" id="IPR050879">
    <property type="entry name" value="Acyltransferase_3"/>
</dbReference>
<evidence type="ECO:0000313" key="4">
    <source>
        <dbReference type="Proteomes" id="UP000199428"/>
    </source>
</evidence>
<evidence type="ECO:0000313" key="3">
    <source>
        <dbReference type="EMBL" id="SCZ81249.1"/>
    </source>
</evidence>
<feature type="transmembrane region" description="Helical" evidence="1">
    <location>
        <begin position="16"/>
        <end position="33"/>
    </location>
</feature>
<reference evidence="3 4" key="1">
    <citation type="submission" date="2016-10" db="EMBL/GenBank/DDBJ databases">
        <authorList>
            <person name="de Groot N.N."/>
        </authorList>
    </citation>
    <scope>NUCLEOTIDE SEQUENCE [LARGE SCALE GENOMIC DNA]</scope>
    <source>
        <strain evidence="3 4">DSM 10317</strain>
    </source>
</reference>
<organism evidence="3 4">
    <name type="scientific">Pseudobutyrivibrio xylanivorans</name>
    <dbReference type="NCBI Taxonomy" id="185007"/>
    <lineage>
        <taxon>Bacteria</taxon>
        <taxon>Bacillati</taxon>
        <taxon>Bacillota</taxon>
        <taxon>Clostridia</taxon>
        <taxon>Lachnospirales</taxon>
        <taxon>Lachnospiraceae</taxon>
        <taxon>Pseudobutyrivibrio</taxon>
    </lineage>
</organism>
<keyword evidence="3" id="KW-0808">Transferase</keyword>
<dbReference type="InterPro" id="IPR002656">
    <property type="entry name" value="Acyl_transf_3_dom"/>
</dbReference>
<protein>
    <submittedName>
        <fullName evidence="3">Peptidoglycan/LPS O-acetylase OafA/YrhL, contains acyltransferase and SGNH-hydrolase domains</fullName>
    </submittedName>
</protein>
<sequence>MKKGDNSLQLLNKYRAEIMGIFALWIFIFHIWLPDWNLPMLLVLIKTMGYSGVDVFFLISGIGMTYAIKKQSIPVFYARRMKRLLPAYLIVGIIHAVKSPWSLMGFLANMSGYKFFTENIYSILWFVPAMGTFYFFFPWVYKLAEKTGATINFFADIIVVWAIASPLLIGTLREDLFIFTNRIPIFTVGVIFGLLIQNKDIFISRAGWITLILINILSVYLAYLTIYTDYFLFVPFSRYCIPTFFTAISFALLFAKMCDLLSNYGDSKFVIISKKILLFYGAMSLEFYCFQELYINAIFNYREGEFWVTKFISVLILDTVTAFVVSKVVVGFFAIVDKGMGKIKEK</sequence>
<keyword evidence="3" id="KW-0378">Hydrolase</keyword>
<dbReference type="EMBL" id="FMWK01000019">
    <property type="protein sequence ID" value="SCZ81249.1"/>
    <property type="molecule type" value="Genomic_DNA"/>
</dbReference>
<feature type="transmembrane region" description="Helical" evidence="1">
    <location>
        <begin position="276"/>
        <end position="299"/>
    </location>
</feature>
<dbReference type="GO" id="GO:0000271">
    <property type="term" value="P:polysaccharide biosynthetic process"/>
    <property type="evidence" value="ECO:0007669"/>
    <property type="project" value="TreeGrafter"/>
</dbReference>
<dbReference type="Proteomes" id="UP000199428">
    <property type="component" value="Unassembled WGS sequence"/>
</dbReference>
<feature type="transmembrane region" description="Helical" evidence="1">
    <location>
        <begin position="232"/>
        <end position="255"/>
    </location>
</feature>
<feature type="transmembrane region" description="Helical" evidence="1">
    <location>
        <begin position="48"/>
        <end position="68"/>
    </location>
</feature>
<accession>A0A1G5S6R1</accession>
<keyword evidence="1" id="KW-1133">Transmembrane helix</keyword>
<dbReference type="PANTHER" id="PTHR23028">
    <property type="entry name" value="ACETYLTRANSFERASE"/>
    <property type="match status" value="1"/>
</dbReference>
<keyword evidence="1" id="KW-0472">Membrane</keyword>
<dbReference type="Pfam" id="PF01757">
    <property type="entry name" value="Acyl_transf_3"/>
    <property type="match status" value="1"/>
</dbReference>
<evidence type="ECO:0000259" key="2">
    <source>
        <dbReference type="Pfam" id="PF01757"/>
    </source>
</evidence>
<feature type="transmembrane region" description="Helical" evidence="1">
    <location>
        <begin position="120"/>
        <end position="141"/>
    </location>
</feature>